<dbReference type="AlphaFoldDB" id="A0A0K9FAN4"/>
<dbReference type="GeneID" id="96597319"/>
<dbReference type="PATRIC" id="fig|582475.4.peg.21"/>
<feature type="coiled-coil region" evidence="1">
    <location>
        <begin position="127"/>
        <end position="170"/>
    </location>
</feature>
<evidence type="ECO:0000313" key="3">
    <source>
        <dbReference type="Proteomes" id="UP000037326"/>
    </source>
</evidence>
<dbReference type="Proteomes" id="UP000037326">
    <property type="component" value="Unassembled WGS sequence"/>
</dbReference>
<evidence type="ECO:0000256" key="1">
    <source>
        <dbReference type="SAM" id="Coils"/>
    </source>
</evidence>
<accession>A0A0K9FAN4</accession>
<protein>
    <submittedName>
        <fullName evidence="2">Uncharacterized protein</fullName>
    </submittedName>
</protein>
<dbReference type="OrthoDB" id="2974756at2"/>
<dbReference type="RefSeq" id="WP_049663718.1">
    <property type="nucleotide sequence ID" value="NZ_LFXJ01000005.1"/>
</dbReference>
<gene>
    <name evidence="2" type="ORF">ACZ11_03170</name>
</gene>
<keyword evidence="1" id="KW-0175">Coiled coil</keyword>
<name>A0A0K9FAN4_9BACI</name>
<comment type="caution">
    <text evidence="2">The sequence shown here is derived from an EMBL/GenBank/DDBJ whole genome shotgun (WGS) entry which is preliminary data.</text>
</comment>
<organism evidence="2 3">
    <name type="scientific">Lysinibacillus xylanilyticus</name>
    <dbReference type="NCBI Taxonomy" id="582475"/>
    <lineage>
        <taxon>Bacteria</taxon>
        <taxon>Bacillati</taxon>
        <taxon>Bacillota</taxon>
        <taxon>Bacilli</taxon>
        <taxon>Bacillales</taxon>
        <taxon>Bacillaceae</taxon>
        <taxon>Lysinibacillus</taxon>
    </lineage>
</organism>
<proteinExistence type="predicted"/>
<reference evidence="3" key="1">
    <citation type="submission" date="2015-07" db="EMBL/GenBank/DDBJ databases">
        <authorList>
            <consortium name="Consortium for Microbial Forensics and Genomics (microFORGE)"/>
            <person name="Knight B.M."/>
            <person name="Roberts D.P."/>
            <person name="Lin D."/>
            <person name="Hari K."/>
            <person name="Fletcher J."/>
            <person name="Melcher U."/>
            <person name="Blagden T."/>
            <person name="Winegar R.A."/>
        </authorList>
    </citation>
    <scope>NUCLEOTIDE SEQUENCE [LARGE SCALE GENOMIC DNA]</scope>
    <source>
        <strain evidence="3">DSM 23493</strain>
    </source>
</reference>
<sequence>MRLFGKKRVESVNSEVLIPEKIKLSTLLDLVQNGLLIGLEIKDYDSSDAMYRVLEFDNFRVHFSEWSEWTVRIDVYNENDTFQVYKSPGLKIDWYKRTIELAQFGNGSLDIEWDHEGTWCTYITDQIKEAKSKLELKREKNKRNEELKRKQEEKDEKRVIEEKRKNFNSLFKNKL</sequence>
<evidence type="ECO:0000313" key="2">
    <source>
        <dbReference type="EMBL" id="KMY31278.1"/>
    </source>
</evidence>
<dbReference type="EMBL" id="LFXJ01000005">
    <property type="protein sequence ID" value="KMY31278.1"/>
    <property type="molecule type" value="Genomic_DNA"/>
</dbReference>